<accession>A0AAX6H8A3</accession>
<evidence type="ECO:0000256" key="1">
    <source>
        <dbReference type="SAM" id="MobiDB-lite"/>
    </source>
</evidence>
<sequence length="77" mass="8809">MLPQMRNTVGVMGECATTFDPLSCDYSKSFPKYEFTHFQTKKKRQQHAITLGYGKTTESRDCSTYSLPPTSQPHPQF</sequence>
<evidence type="ECO:0000313" key="2">
    <source>
        <dbReference type="EMBL" id="KAJ6795941.1"/>
    </source>
</evidence>
<dbReference type="AlphaFoldDB" id="A0AAX6H8A3"/>
<evidence type="ECO:0000313" key="4">
    <source>
        <dbReference type="EMBL" id="KAJ6846235.1"/>
    </source>
</evidence>
<proteinExistence type="predicted"/>
<dbReference type="Proteomes" id="UP001140949">
    <property type="component" value="Unassembled WGS sequence"/>
</dbReference>
<protein>
    <submittedName>
        <fullName evidence="3">Cyclin-dependent kinase C-1</fullName>
    </submittedName>
</protein>
<keyword evidence="5" id="KW-1185">Reference proteome</keyword>
<reference evidence="3" key="1">
    <citation type="journal article" date="2023" name="GigaByte">
        <title>Genome assembly of the bearded iris, Iris pallida Lam.</title>
        <authorList>
            <person name="Bruccoleri R.E."/>
            <person name="Oakeley E.J."/>
            <person name="Faust A.M.E."/>
            <person name="Altorfer M."/>
            <person name="Dessus-Babus S."/>
            <person name="Burckhardt D."/>
            <person name="Oertli M."/>
            <person name="Naumann U."/>
            <person name="Petersen F."/>
            <person name="Wong J."/>
        </authorList>
    </citation>
    <scope>NUCLEOTIDE SEQUENCE</scope>
    <source>
        <strain evidence="3">GSM-AAB239-AS_SAM_17_03QT</strain>
    </source>
</reference>
<organism evidence="3 5">
    <name type="scientific">Iris pallida</name>
    <name type="common">Sweet iris</name>
    <dbReference type="NCBI Taxonomy" id="29817"/>
    <lineage>
        <taxon>Eukaryota</taxon>
        <taxon>Viridiplantae</taxon>
        <taxon>Streptophyta</taxon>
        <taxon>Embryophyta</taxon>
        <taxon>Tracheophyta</taxon>
        <taxon>Spermatophyta</taxon>
        <taxon>Magnoliopsida</taxon>
        <taxon>Liliopsida</taxon>
        <taxon>Asparagales</taxon>
        <taxon>Iridaceae</taxon>
        <taxon>Iridoideae</taxon>
        <taxon>Irideae</taxon>
        <taxon>Iris</taxon>
    </lineage>
</organism>
<feature type="region of interest" description="Disordered" evidence="1">
    <location>
        <begin position="56"/>
        <end position="77"/>
    </location>
</feature>
<dbReference type="EMBL" id="JANAVB010041619">
    <property type="protein sequence ID" value="KAJ6795941.1"/>
    <property type="molecule type" value="Genomic_DNA"/>
</dbReference>
<dbReference type="EMBL" id="JANAVB010005599">
    <property type="protein sequence ID" value="KAJ6846235.1"/>
    <property type="molecule type" value="Genomic_DNA"/>
</dbReference>
<comment type="caution">
    <text evidence="3">The sequence shown here is derived from an EMBL/GenBank/DDBJ whole genome shotgun (WGS) entry which is preliminary data.</text>
</comment>
<gene>
    <name evidence="3" type="ORF">M6B38_122115</name>
    <name evidence="2" type="ORF">M6B38_223960</name>
    <name evidence="4" type="ORF">M6B38_279330</name>
</gene>
<keyword evidence="3" id="KW-0418">Kinase</keyword>
<dbReference type="GO" id="GO:0016301">
    <property type="term" value="F:kinase activity"/>
    <property type="evidence" value="ECO:0007669"/>
    <property type="project" value="UniProtKB-KW"/>
</dbReference>
<keyword evidence="3" id="KW-0808">Transferase</keyword>
<dbReference type="EMBL" id="JANAVB010011399">
    <property type="protein sequence ID" value="KAJ6837290.1"/>
    <property type="molecule type" value="Genomic_DNA"/>
</dbReference>
<name>A0AAX6H8A3_IRIPA</name>
<evidence type="ECO:0000313" key="5">
    <source>
        <dbReference type="Proteomes" id="UP001140949"/>
    </source>
</evidence>
<reference evidence="3" key="2">
    <citation type="submission" date="2023-04" db="EMBL/GenBank/DDBJ databases">
        <authorList>
            <person name="Bruccoleri R.E."/>
            <person name="Oakeley E.J."/>
            <person name="Faust A.-M."/>
            <person name="Dessus-Babus S."/>
            <person name="Altorfer M."/>
            <person name="Burckhardt D."/>
            <person name="Oertli M."/>
            <person name="Naumann U."/>
            <person name="Petersen F."/>
            <person name="Wong J."/>
        </authorList>
    </citation>
    <scope>NUCLEOTIDE SEQUENCE</scope>
    <source>
        <strain evidence="3">GSM-AAB239-AS_SAM_17_03QT</strain>
        <tissue evidence="3">Leaf</tissue>
    </source>
</reference>
<evidence type="ECO:0000313" key="3">
    <source>
        <dbReference type="EMBL" id="KAJ6837290.1"/>
    </source>
</evidence>